<gene>
    <name evidence="4" type="ORF">SAMN05192556_101126</name>
</gene>
<dbReference type="InterPro" id="IPR001789">
    <property type="entry name" value="Sig_transdc_resp-reg_receiver"/>
</dbReference>
<sequence>MPSGQHFAGVHQEFQQLERILQPIGKRPYATSYATMPQPLKVLLVDDEIVRAAMVEEALANEGHEVICRLQAPTSLNEMVARHQPDVVIIDMESPDRDTLDSMSLLNRENPRPVVFFADQHDPETMQAALKSGVSAYVVDGLVPGRVKAVMEVAIARFESFQSMRRELDQARTQLAERKRIERAKGLLMKHQDCDEPQAYRMLRKLAMDRGQRIGDVANNVIDILEQLEKGR</sequence>
<dbReference type="Gene3D" id="1.10.10.10">
    <property type="entry name" value="Winged helix-like DNA-binding domain superfamily/Winged helix DNA-binding domain"/>
    <property type="match status" value="1"/>
</dbReference>
<keyword evidence="1" id="KW-0597">Phosphoprotein</keyword>
<dbReference type="InterPro" id="IPR008327">
    <property type="entry name" value="Sig_transdc_resp-reg_antiterm"/>
</dbReference>
<feature type="domain" description="Response regulatory" evidence="2">
    <location>
        <begin position="41"/>
        <end position="155"/>
    </location>
</feature>
<dbReference type="PANTHER" id="PTHR43367:SF1">
    <property type="entry name" value="TWO-COMPONENT RESPONSE REGULATOR-LIKE APRR6-RELATED"/>
    <property type="match status" value="1"/>
</dbReference>
<dbReference type="GO" id="GO:0003723">
    <property type="term" value="F:RNA binding"/>
    <property type="evidence" value="ECO:0007669"/>
    <property type="project" value="InterPro"/>
</dbReference>
<name>A0A1M6MQK4_9GAMM</name>
<dbReference type="Pfam" id="PF00072">
    <property type="entry name" value="Response_reg"/>
    <property type="match status" value="1"/>
</dbReference>
<keyword evidence="5" id="KW-1185">Reference proteome</keyword>
<dbReference type="SMART" id="SM00448">
    <property type="entry name" value="REC"/>
    <property type="match status" value="1"/>
</dbReference>
<dbReference type="EMBL" id="FRAL01000001">
    <property type="protein sequence ID" value="SHJ85724.1"/>
    <property type="molecule type" value="Genomic_DNA"/>
</dbReference>
<dbReference type="Proteomes" id="UP000184248">
    <property type="component" value="Unassembled WGS sequence"/>
</dbReference>
<dbReference type="SMART" id="SM01012">
    <property type="entry name" value="ANTAR"/>
    <property type="match status" value="1"/>
</dbReference>
<organism evidence="4 5">
    <name type="scientific">Halomonas caseinilytica</name>
    <dbReference type="NCBI Taxonomy" id="438744"/>
    <lineage>
        <taxon>Bacteria</taxon>
        <taxon>Pseudomonadati</taxon>
        <taxon>Pseudomonadota</taxon>
        <taxon>Gammaproteobacteria</taxon>
        <taxon>Oceanospirillales</taxon>
        <taxon>Halomonadaceae</taxon>
        <taxon>Halomonas</taxon>
    </lineage>
</organism>
<evidence type="ECO:0000256" key="1">
    <source>
        <dbReference type="PROSITE-ProRule" id="PRU00169"/>
    </source>
</evidence>
<reference evidence="5" key="1">
    <citation type="submission" date="2016-11" db="EMBL/GenBank/DDBJ databases">
        <authorList>
            <person name="Varghese N."/>
            <person name="Submissions S."/>
        </authorList>
    </citation>
    <scope>NUCLEOTIDE SEQUENCE [LARGE SCALE GENOMIC DNA]</scope>
    <source>
        <strain evidence="5">ALO Sharm</strain>
    </source>
</reference>
<dbReference type="AlphaFoldDB" id="A0A1M6MQK4"/>
<evidence type="ECO:0000259" key="3">
    <source>
        <dbReference type="PROSITE" id="PS50921"/>
    </source>
</evidence>
<feature type="modified residue" description="4-aspartylphosphate" evidence="1">
    <location>
        <position position="91"/>
    </location>
</feature>
<dbReference type="Gene3D" id="3.40.50.2300">
    <property type="match status" value="1"/>
</dbReference>
<proteinExistence type="predicted"/>
<dbReference type="PANTHER" id="PTHR43367">
    <property type="match status" value="1"/>
</dbReference>
<dbReference type="PROSITE" id="PS50921">
    <property type="entry name" value="ANTAR"/>
    <property type="match status" value="1"/>
</dbReference>
<evidence type="ECO:0000313" key="4">
    <source>
        <dbReference type="EMBL" id="SHJ85724.1"/>
    </source>
</evidence>
<accession>A0A1M6MQK4</accession>
<dbReference type="PROSITE" id="PS50110">
    <property type="entry name" value="RESPONSE_REGULATORY"/>
    <property type="match status" value="1"/>
</dbReference>
<dbReference type="InterPro" id="IPR011006">
    <property type="entry name" value="CheY-like_superfamily"/>
</dbReference>
<dbReference type="Pfam" id="PF03861">
    <property type="entry name" value="ANTAR"/>
    <property type="match status" value="1"/>
</dbReference>
<dbReference type="SUPFAM" id="SSF52172">
    <property type="entry name" value="CheY-like"/>
    <property type="match status" value="1"/>
</dbReference>
<evidence type="ECO:0000259" key="2">
    <source>
        <dbReference type="PROSITE" id="PS50110"/>
    </source>
</evidence>
<dbReference type="InterPro" id="IPR036388">
    <property type="entry name" value="WH-like_DNA-bd_sf"/>
</dbReference>
<feature type="domain" description="ANTAR" evidence="3">
    <location>
        <begin position="161"/>
        <end position="222"/>
    </location>
</feature>
<dbReference type="PIRSF" id="PIRSF036382">
    <property type="entry name" value="RR_antiterm"/>
    <property type="match status" value="1"/>
</dbReference>
<evidence type="ECO:0000313" key="5">
    <source>
        <dbReference type="Proteomes" id="UP000184248"/>
    </source>
</evidence>
<dbReference type="GO" id="GO:0000160">
    <property type="term" value="P:phosphorelay signal transduction system"/>
    <property type="evidence" value="ECO:0007669"/>
    <property type="project" value="InterPro"/>
</dbReference>
<dbReference type="InterPro" id="IPR005561">
    <property type="entry name" value="ANTAR"/>
</dbReference>
<protein>
    <submittedName>
        <fullName evidence="4">Response regulator receiver and ANTAR domain protein</fullName>
    </submittedName>
</protein>